<evidence type="ECO:0000313" key="3">
    <source>
        <dbReference type="Proteomes" id="UP000294656"/>
    </source>
</evidence>
<feature type="transmembrane region" description="Helical" evidence="1">
    <location>
        <begin position="293"/>
        <end position="313"/>
    </location>
</feature>
<keyword evidence="1" id="KW-0472">Membrane</keyword>
<feature type="transmembrane region" description="Helical" evidence="1">
    <location>
        <begin position="351"/>
        <end position="371"/>
    </location>
</feature>
<organism evidence="2 3">
    <name type="scientific">Marinomonas balearica</name>
    <dbReference type="NCBI Taxonomy" id="491947"/>
    <lineage>
        <taxon>Bacteria</taxon>
        <taxon>Pseudomonadati</taxon>
        <taxon>Pseudomonadota</taxon>
        <taxon>Gammaproteobacteria</taxon>
        <taxon>Oceanospirillales</taxon>
        <taxon>Oceanospirillaceae</taxon>
        <taxon>Marinomonas</taxon>
    </lineage>
</organism>
<keyword evidence="1" id="KW-0812">Transmembrane</keyword>
<accession>A0A4R6M7B6</accession>
<feature type="transmembrane region" description="Helical" evidence="1">
    <location>
        <begin position="325"/>
        <end position="345"/>
    </location>
</feature>
<evidence type="ECO:0000313" key="2">
    <source>
        <dbReference type="EMBL" id="TDO95989.1"/>
    </source>
</evidence>
<feature type="transmembrane region" description="Helical" evidence="1">
    <location>
        <begin position="136"/>
        <end position="156"/>
    </location>
</feature>
<proteinExistence type="predicted"/>
<feature type="transmembrane region" description="Helical" evidence="1">
    <location>
        <begin position="12"/>
        <end position="35"/>
    </location>
</feature>
<name>A0A4R6M7B6_9GAMM</name>
<reference evidence="2 3" key="1">
    <citation type="submission" date="2019-03" db="EMBL/GenBank/DDBJ databases">
        <title>Genomic Encyclopedia of Type Strains, Phase III (KMG-III): the genomes of soil and plant-associated and newly described type strains.</title>
        <authorList>
            <person name="Whitman W."/>
        </authorList>
    </citation>
    <scope>NUCLEOTIDE SEQUENCE [LARGE SCALE GENOMIC DNA]</scope>
    <source>
        <strain evidence="2 3">CECT 7378</strain>
    </source>
</reference>
<protein>
    <submittedName>
        <fullName evidence="2">Uncharacterized protein</fullName>
    </submittedName>
</protein>
<keyword evidence="1" id="KW-1133">Transmembrane helix</keyword>
<feature type="transmembrane region" description="Helical" evidence="1">
    <location>
        <begin position="82"/>
        <end position="115"/>
    </location>
</feature>
<dbReference type="AlphaFoldDB" id="A0A4R6M7B6"/>
<feature type="transmembrane region" description="Helical" evidence="1">
    <location>
        <begin position="162"/>
        <end position="185"/>
    </location>
</feature>
<comment type="caution">
    <text evidence="2">The sequence shown here is derived from an EMBL/GenBank/DDBJ whole genome shotgun (WGS) entry which is preliminary data.</text>
</comment>
<keyword evidence="3" id="KW-1185">Reference proteome</keyword>
<gene>
    <name evidence="2" type="ORF">DFP79_3359</name>
</gene>
<evidence type="ECO:0000256" key="1">
    <source>
        <dbReference type="SAM" id="Phobius"/>
    </source>
</evidence>
<dbReference type="EMBL" id="SNXC01000015">
    <property type="protein sequence ID" value="TDO95989.1"/>
    <property type="molecule type" value="Genomic_DNA"/>
</dbReference>
<sequence>MKFYNNFIRFFLYAGASSGNRGLHLVVGLILPLFYNDDDLIKTWYLYLSLGPLFYYIFDVGFSRIAFREAFSKDLSEANLCFHFWACLAVTILVILFGVVFGGGVIIFALIYGLLESIANSFYNYYRGIGKEKLSFLIKYSQSISCFVFFMALFLYEQPEYIYIFSLLSYLLTFFIILFVCDFRFSINYGLNRYRFSVFLNDSVWWARSTSIPLIIGVLFSDKIVIELSHTLVLLQSLFVINSALDGVFSRELYSRYRSNVSAVPILIFWAFALFIVMFCCVVIGLFVFEMDFLYVFLCSLYCYLVSISLILSKKLFFYRETGKVFFSSFIGVILIFIISLYGVLYKIEVWSFLVGLIVSSSFSVFFIIFFRGRR</sequence>
<feature type="transmembrane region" description="Helical" evidence="1">
    <location>
        <begin position="44"/>
        <end position="62"/>
    </location>
</feature>
<dbReference type="Proteomes" id="UP000294656">
    <property type="component" value="Unassembled WGS sequence"/>
</dbReference>
<dbReference type="RefSeq" id="WP_133505047.1">
    <property type="nucleotide sequence ID" value="NZ_SNXC01000015.1"/>
</dbReference>
<feature type="transmembrane region" description="Helical" evidence="1">
    <location>
        <begin position="261"/>
        <end position="287"/>
    </location>
</feature>